<feature type="compositionally biased region" description="Polar residues" evidence="1">
    <location>
        <begin position="182"/>
        <end position="191"/>
    </location>
</feature>
<dbReference type="EMBL" id="JAUESC010000002">
    <property type="protein sequence ID" value="KAK0604012.1"/>
    <property type="molecule type" value="Genomic_DNA"/>
</dbReference>
<comment type="caution">
    <text evidence="3">The sequence shown here is derived from an EMBL/GenBank/DDBJ whole genome shotgun (WGS) entry which is preliminary data.</text>
</comment>
<dbReference type="AlphaFoldDB" id="A0AA39T1Q0"/>
<sequence>MPGFEDLVLAPAIGLVLQQFFEAIKGARGKTKKFDVVLTRLQNTVNSVAPKIDTISRMDQAHDNYLKQEIDVFVGQLEKGKELVTACAEIPKWNKYKKRKYAKRLEDMDASLCKLLDVELQAEQLLFIKRVLLDMAAINKKLDHMNIQKINGSSVNDNENNTPTKLACGVAMEGGGSGESSANPTGQSSDDQAGRQPRIEVHFRRKNKEKGGFHFKVY</sequence>
<reference evidence="3" key="1">
    <citation type="journal article" date="2022" name="Plant J.">
        <title>Strategies of tolerance reflected in two North American maple genomes.</title>
        <authorList>
            <person name="McEvoy S.L."/>
            <person name="Sezen U.U."/>
            <person name="Trouern-Trend A."/>
            <person name="McMahon S.M."/>
            <person name="Schaberg P.G."/>
            <person name="Yang J."/>
            <person name="Wegrzyn J.L."/>
            <person name="Swenson N.G."/>
        </authorList>
    </citation>
    <scope>NUCLEOTIDE SEQUENCE</scope>
    <source>
        <strain evidence="3">NS2018</strain>
    </source>
</reference>
<dbReference type="InterPro" id="IPR008808">
    <property type="entry name" value="Powdery_mildew-R_dom"/>
</dbReference>
<reference evidence="3" key="2">
    <citation type="submission" date="2023-06" db="EMBL/GenBank/DDBJ databases">
        <authorList>
            <person name="Swenson N.G."/>
            <person name="Wegrzyn J.L."/>
            <person name="Mcevoy S.L."/>
        </authorList>
    </citation>
    <scope>NUCLEOTIDE SEQUENCE</scope>
    <source>
        <strain evidence="3">NS2018</strain>
        <tissue evidence="3">Leaf</tissue>
    </source>
</reference>
<feature type="domain" description="RPW8" evidence="2">
    <location>
        <begin position="1"/>
        <end position="154"/>
    </location>
</feature>
<dbReference type="Proteomes" id="UP001168877">
    <property type="component" value="Unassembled WGS sequence"/>
</dbReference>
<evidence type="ECO:0000313" key="3">
    <source>
        <dbReference type="EMBL" id="KAK0604012.1"/>
    </source>
</evidence>
<name>A0AA39T1Q0_ACESA</name>
<evidence type="ECO:0000313" key="4">
    <source>
        <dbReference type="Proteomes" id="UP001168877"/>
    </source>
</evidence>
<keyword evidence="4" id="KW-1185">Reference proteome</keyword>
<feature type="region of interest" description="Disordered" evidence="1">
    <location>
        <begin position="154"/>
        <end position="218"/>
    </location>
</feature>
<dbReference type="Pfam" id="PF05659">
    <property type="entry name" value="RPW8"/>
    <property type="match status" value="1"/>
</dbReference>
<proteinExistence type="predicted"/>
<evidence type="ECO:0000259" key="2">
    <source>
        <dbReference type="PROSITE" id="PS51153"/>
    </source>
</evidence>
<accession>A0AA39T1Q0</accession>
<gene>
    <name evidence="3" type="ORF">LWI29_011161</name>
</gene>
<feature type="compositionally biased region" description="Polar residues" evidence="1">
    <location>
        <begin position="154"/>
        <end position="164"/>
    </location>
</feature>
<dbReference type="PROSITE" id="PS51153">
    <property type="entry name" value="RPW8"/>
    <property type="match status" value="1"/>
</dbReference>
<organism evidence="3 4">
    <name type="scientific">Acer saccharum</name>
    <name type="common">Sugar maple</name>
    <dbReference type="NCBI Taxonomy" id="4024"/>
    <lineage>
        <taxon>Eukaryota</taxon>
        <taxon>Viridiplantae</taxon>
        <taxon>Streptophyta</taxon>
        <taxon>Embryophyta</taxon>
        <taxon>Tracheophyta</taxon>
        <taxon>Spermatophyta</taxon>
        <taxon>Magnoliopsida</taxon>
        <taxon>eudicotyledons</taxon>
        <taxon>Gunneridae</taxon>
        <taxon>Pentapetalae</taxon>
        <taxon>rosids</taxon>
        <taxon>malvids</taxon>
        <taxon>Sapindales</taxon>
        <taxon>Sapindaceae</taxon>
        <taxon>Hippocastanoideae</taxon>
        <taxon>Acereae</taxon>
        <taxon>Acer</taxon>
    </lineage>
</organism>
<evidence type="ECO:0000256" key="1">
    <source>
        <dbReference type="SAM" id="MobiDB-lite"/>
    </source>
</evidence>
<protein>
    <recommendedName>
        <fullName evidence="2">RPW8 domain-containing protein</fullName>
    </recommendedName>
</protein>